<comment type="subunit">
    <text evidence="12">The 26S proteasome consists of a 20S proteasome core and two 19S regulatory subunits. The 20S proteasome core is composed of 28 subunits that are arranged in four stacked rings, resulting in a barrel-shaped structure. The two end rings are each formed by seven alpha subunits, and the two central rings are each formed by seven beta subunits. The catalytic chamber with the active sites is on the inside of the barrel.</text>
</comment>
<evidence type="ECO:0000256" key="7">
    <source>
        <dbReference type="ARBA" id="ARBA00022786"/>
    </source>
</evidence>
<feature type="region of interest" description="Disordered" evidence="13">
    <location>
        <begin position="829"/>
        <end position="871"/>
    </location>
</feature>
<accession>A0AAN8FN38</accession>
<dbReference type="InterPro" id="IPR016050">
    <property type="entry name" value="Proteasome_bsu_CS"/>
</dbReference>
<comment type="caution">
    <text evidence="15">The sequence shown here is derived from an EMBL/GenBank/DDBJ whole genome shotgun (WGS) entry which is preliminary data.</text>
</comment>
<dbReference type="InterPro" id="IPR029055">
    <property type="entry name" value="Ntn_hydrolases_N"/>
</dbReference>
<evidence type="ECO:0000256" key="1">
    <source>
        <dbReference type="ARBA" id="ARBA00004123"/>
    </source>
</evidence>
<dbReference type="EMBL" id="WIXE01005871">
    <property type="protein sequence ID" value="KAK5981817.1"/>
    <property type="molecule type" value="Genomic_DNA"/>
</dbReference>
<evidence type="ECO:0000256" key="5">
    <source>
        <dbReference type="ARBA" id="ARBA00022553"/>
    </source>
</evidence>
<dbReference type="SUPFAM" id="SSF54001">
    <property type="entry name" value="Cysteine proteinases"/>
    <property type="match status" value="1"/>
</dbReference>
<evidence type="ECO:0000313" key="16">
    <source>
        <dbReference type="Proteomes" id="UP001331761"/>
    </source>
</evidence>
<evidence type="ECO:0000256" key="11">
    <source>
        <dbReference type="ARBA" id="ARBA00024953"/>
    </source>
</evidence>
<dbReference type="Pfam" id="PF02902">
    <property type="entry name" value="Peptidase_C48"/>
    <property type="match status" value="1"/>
</dbReference>
<dbReference type="GO" id="GO:0019774">
    <property type="term" value="C:proteasome core complex, beta-subunit complex"/>
    <property type="evidence" value="ECO:0007669"/>
    <property type="project" value="InterPro"/>
</dbReference>
<dbReference type="Proteomes" id="UP001331761">
    <property type="component" value="Unassembled WGS sequence"/>
</dbReference>
<dbReference type="Gene3D" id="1.10.418.20">
    <property type="match status" value="1"/>
</dbReference>
<proteinExistence type="inferred from homology"/>
<dbReference type="GO" id="GO:0043161">
    <property type="term" value="P:proteasome-mediated ubiquitin-dependent protein catabolic process"/>
    <property type="evidence" value="ECO:0007669"/>
    <property type="project" value="InterPro"/>
</dbReference>
<dbReference type="GO" id="GO:0005634">
    <property type="term" value="C:nucleus"/>
    <property type="evidence" value="ECO:0007669"/>
    <property type="project" value="UniProtKB-SubCell"/>
</dbReference>
<dbReference type="PROSITE" id="PS51476">
    <property type="entry name" value="PROTEASOME_BETA_2"/>
    <property type="match status" value="1"/>
</dbReference>
<dbReference type="InterPro" id="IPR033811">
    <property type="entry name" value="Proteasome_beta_3"/>
</dbReference>
<dbReference type="PROSITE" id="PS00854">
    <property type="entry name" value="PROTEASOME_BETA_1"/>
    <property type="match status" value="1"/>
</dbReference>
<dbReference type="AlphaFoldDB" id="A0AAN8FN38"/>
<feature type="compositionally biased region" description="Pro residues" evidence="13">
    <location>
        <begin position="226"/>
        <end position="236"/>
    </location>
</feature>
<dbReference type="InterPro" id="IPR051947">
    <property type="entry name" value="Sentrin-specific_protease"/>
</dbReference>
<keyword evidence="8" id="KW-0378">Hydrolase</keyword>
<dbReference type="InterPro" id="IPR023333">
    <property type="entry name" value="Proteasome_suB-type"/>
</dbReference>
<dbReference type="InterPro" id="IPR003653">
    <property type="entry name" value="Peptidase_C48_C"/>
</dbReference>
<protein>
    <recommendedName>
        <fullName evidence="3">Proteasome subunit beta type-3</fullName>
    </recommendedName>
</protein>
<dbReference type="PANTHER" id="PTHR46896:SF3">
    <property type="entry name" value="FI06413P-RELATED"/>
    <property type="match status" value="1"/>
</dbReference>
<reference evidence="15 16" key="1">
    <citation type="submission" date="2019-10" db="EMBL/GenBank/DDBJ databases">
        <title>Assembly and Annotation for the nematode Trichostrongylus colubriformis.</title>
        <authorList>
            <person name="Martin J."/>
        </authorList>
    </citation>
    <scope>NUCLEOTIDE SEQUENCE [LARGE SCALE GENOMIC DNA]</scope>
    <source>
        <strain evidence="15">G859</strain>
        <tissue evidence="15">Whole worm</tissue>
    </source>
</reference>
<dbReference type="InterPro" id="IPR001353">
    <property type="entry name" value="Proteasome_sua/b"/>
</dbReference>
<dbReference type="FunFam" id="3.60.20.10:FF:000003">
    <property type="entry name" value="Proteasome subunit beta type-3"/>
    <property type="match status" value="1"/>
</dbReference>
<evidence type="ECO:0000256" key="8">
    <source>
        <dbReference type="ARBA" id="ARBA00022801"/>
    </source>
</evidence>
<evidence type="ECO:0000256" key="10">
    <source>
        <dbReference type="ARBA" id="ARBA00023242"/>
    </source>
</evidence>
<dbReference type="SUPFAM" id="SSF56235">
    <property type="entry name" value="N-terminal nucleophile aminohydrolases (Ntn hydrolases)"/>
    <property type="match status" value="1"/>
</dbReference>
<feature type="compositionally biased region" description="Basic and acidic residues" evidence="13">
    <location>
        <begin position="834"/>
        <end position="844"/>
    </location>
</feature>
<comment type="similarity">
    <text evidence="2">Belongs to the peptidase C48 family.</text>
</comment>
<keyword evidence="10" id="KW-0539">Nucleus</keyword>
<evidence type="ECO:0000256" key="2">
    <source>
        <dbReference type="ARBA" id="ARBA00005234"/>
    </source>
</evidence>
<keyword evidence="16" id="KW-1185">Reference proteome</keyword>
<keyword evidence="5" id="KW-0597">Phosphoprotein</keyword>
<evidence type="ECO:0000256" key="6">
    <source>
        <dbReference type="ARBA" id="ARBA00022670"/>
    </source>
</evidence>
<evidence type="ECO:0000256" key="3">
    <source>
        <dbReference type="ARBA" id="ARBA00016160"/>
    </source>
</evidence>
<feature type="region of interest" description="Disordered" evidence="13">
    <location>
        <begin position="478"/>
        <end position="516"/>
    </location>
</feature>
<keyword evidence="9" id="KW-0647">Proteasome</keyword>
<comment type="function">
    <text evidence="11">Non-catalytic component of the proteasome, a multicatalytic proteinase complex which is characterized by its ability to cleave peptides with Arg, Phe, Tyr, Leu, and Glu adjacent to the leaving group at neutral or slightly basic pH. The proteasome has an ATP-dependent proteolytic activity.</text>
</comment>
<feature type="domain" description="Ubiquitin-like protease family profile" evidence="14">
    <location>
        <begin position="536"/>
        <end position="755"/>
    </location>
</feature>
<evidence type="ECO:0000259" key="14">
    <source>
        <dbReference type="PROSITE" id="PS50600"/>
    </source>
</evidence>
<dbReference type="Pfam" id="PF00227">
    <property type="entry name" value="Proteasome"/>
    <property type="match status" value="1"/>
</dbReference>
<sequence>MAFSDHMSDASNFFSFLSVQALHGPVDLRIPTCSQNVMFRTSGKRNRGCMILHLYTASDEKSIIEIPFVHVESIMIFTNPDKPSIALHLSEFAAKSLAIKLGTREKIDHINRGYGDASDLSCRKLIFVLRPFKDDLFVQLGTAEAPYYGGIDDLCERFDSWVRCIRDRDLIAKEQRQAEKSSCLPVVSNPSRFFVRCTPAEWITLLRSVHLFVNTDNDAVTVPYLCRPPEPRPTNPPRLKVPKPLNRQQHPSVQELDSAHNHDRDTAHSQQATHENGNAPNANMRISSSARGDVRVARRTIMSPMEDQQYPVHMSVLERSASHVVPMQGRNFVTTNSRVFADSNPPVTASQQNVGTVVQPTPWQLQPGTVVQVQLTQPQYAGGTLVQSSPLRAQQVVVQASQQSPVVYQVAPLAQQHLLKQATPNKIDTSRLLFVNNANSPRVPNLAAVPHTTLTAVKRPTRASVRLRKEVETIAIDDDDEAGVANTSSSSALCEGGENGSSDGVSGEPNEKRPRMDDQIKDEVLLVFPPGESGAITLHFEDLRVLAHGEMLNDNIIEFYLKYIRAKLVAKERRDKVFVFNTFFYQKLTEKQPSISILNKNHRSSVGRFEWIKRNFSKVKSWTKKVDIFNMDYIVLPINDEMHWYLVIIVKPALAVVSQRSEDVEQARKRGSFRADPDTYIVVLDSLPDPNDLKRKCVLDILRDYLECELADKRGPHGEVYLDRTRIGALYPQNVPHQENYVDCGLFLLQFAEAFLTNPPFGKMLRQGVRWKDWYPWFDHSMYFMREKISRRLQGLCDKKAWQRLEAYEMQQGRGVSVETSTVVIERARRPRRHSETRLHEPHPRVRKRTHSEPPNIKKCAPPAPRMRGKRSSQSKAFIMSIMSYNGGTILAMAGNECVCIASDLRIGEQMTTIAVDQKKVHKIADKVYLGLAGFNSDAVTVLDKVTFRKTLYELRENRKIKPAVLATMISNLAYQHRFGSFFTEPLVAGLDPDTNKPYICGMDTIGCIAAPNDFVAVGTGQEYLLGVCETFWKENMSPEELFEATAQSMLACLERDAASGWGVVIYTVTKDKVNISTLKGRMD</sequence>
<evidence type="ECO:0000256" key="13">
    <source>
        <dbReference type="SAM" id="MobiDB-lite"/>
    </source>
</evidence>
<dbReference type="GO" id="GO:0005737">
    <property type="term" value="C:cytoplasm"/>
    <property type="evidence" value="ECO:0007669"/>
    <property type="project" value="TreeGrafter"/>
</dbReference>
<dbReference type="InterPro" id="IPR038765">
    <property type="entry name" value="Papain-like_cys_pep_sf"/>
</dbReference>
<keyword evidence="6 15" id="KW-0645">Protease</keyword>
<dbReference type="GO" id="GO:0070139">
    <property type="term" value="F:SUMO-specific endopeptidase activity"/>
    <property type="evidence" value="ECO:0007669"/>
    <property type="project" value="TreeGrafter"/>
</dbReference>
<dbReference type="PROSITE" id="PS50600">
    <property type="entry name" value="ULP_PROTEASE"/>
    <property type="match status" value="1"/>
</dbReference>
<comment type="subcellular location">
    <subcellularLocation>
        <location evidence="1">Nucleus</location>
    </subcellularLocation>
</comment>
<dbReference type="PANTHER" id="PTHR46896">
    <property type="entry name" value="SENTRIN-SPECIFIC PROTEASE"/>
    <property type="match status" value="1"/>
</dbReference>
<evidence type="ECO:0000256" key="12">
    <source>
        <dbReference type="ARBA" id="ARBA00026071"/>
    </source>
</evidence>
<evidence type="ECO:0000313" key="15">
    <source>
        <dbReference type="EMBL" id="KAK5981817.1"/>
    </source>
</evidence>
<keyword evidence="4" id="KW-0963">Cytoplasm</keyword>
<feature type="region of interest" description="Disordered" evidence="13">
    <location>
        <begin position="225"/>
        <end position="285"/>
    </location>
</feature>
<dbReference type="Gene3D" id="3.60.20.10">
    <property type="entry name" value="Glutamine Phosphoribosylpyrophosphate, subunit 1, domain 1"/>
    <property type="match status" value="1"/>
</dbReference>
<feature type="compositionally biased region" description="Polar residues" evidence="13">
    <location>
        <begin position="268"/>
        <end position="285"/>
    </location>
</feature>
<evidence type="ECO:0000256" key="9">
    <source>
        <dbReference type="ARBA" id="ARBA00022942"/>
    </source>
</evidence>
<keyword evidence="7" id="KW-0833">Ubl conjugation pathway</keyword>
<name>A0AAN8FN38_TRICO</name>
<gene>
    <name evidence="15" type="ORF">GCK32_000342</name>
</gene>
<dbReference type="GO" id="GO:0016926">
    <property type="term" value="P:protein desumoylation"/>
    <property type="evidence" value="ECO:0007669"/>
    <property type="project" value="TreeGrafter"/>
</dbReference>
<dbReference type="CDD" id="cd03759">
    <property type="entry name" value="proteasome_beta_type_3"/>
    <property type="match status" value="1"/>
</dbReference>
<organism evidence="15 16">
    <name type="scientific">Trichostrongylus colubriformis</name>
    <name type="common">Black scour worm</name>
    <dbReference type="NCBI Taxonomy" id="6319"/>
    <lineage>
        <taxon>Eukaryota</taxon>
        <taxon>Metazoa</taxon>
        <taxon>Ecdysozoa</taxon>
        <taxon>Nematoda</taxon>
        <taxon>Chromadorea</taxon>
        <taxon>Rhabditida</taxon>
        <taxon>Rhabditina</taxon>
        <taxon>Rhabditomorpha</taxon>
        <taxon>Strongyloidea</taxon>
        <taxon>Trichostrongylidae</taxon>
        <taxon>Trichostrongylus</taxon>
    </lineage>
</organism>
<feature type="compositionally biased region" description="Basic and acidic residues" evidence="13">
    <location>
        <begin position="257"/>
        <end position="267"/>
    </location>
</feature>
<dbReference type="Gene3D" id="3.30.310.130">
    <property type="entry name" value="Ubiquitin-related"/>
    <property type="match status" value="1"/>
</dbReference>
<evidence type="ECO:0000256" key="4">
    <source>
        <dbReference type="ARBA" id="ARBA00022490"/>
    </source>
</evidence>